<organism evidence="3 4">
    <name type="scientific">Albugo candida</name>
    <dbReference type="NCBI Taxonomy" id="65357"/>
    <lineage>
        <taxon>Eukaryota</taxon>
        <taxon>Sar</taxon>
        <taxon>Stramenopiles</taxon>
        <taxon>Oomycota</taxon>
        <taxon>Peronosporomycetes</taxon>
        <taxon>Albuginales</taxon>
        <taxon>Albuginaceae</taxon>
        <taxon>Albugo</taxon>
    </lineage>
</organism>
<dbReference type="AlphaFoldDB" id="A0A024G8K2"/>
<dbReference type="OrthoDB" id="185373at2759"/>
<dbReference type="Gene3D" id="1.25.40.10">
    <property type="entry name" value="Tetratricopeptide repeat domain"/>
    <property type="match status" value="2"/>
</dbReference>
<evidence type="ECO:0000256" key="2">
    <source>
        <dbReference type="PROSITE-ProRule" id="PRU00708"/>
    </source>
</evidence>
<evidence type="ECO:0000313" key="3">
    <source>
        <dbReference type="EMBL" id="CCI42979.1"/>
    </source>
</evidence>
<reference evidence="3 4" key="1">
    <citation type="submission" date="2012-05" db="EMBL/GenBank/DDBJ databases">
        <title>Recombination and specialization in a pathogen metapopulation.</title>
        <authorList>
            <person name="Gardiner A."/>
            <person name="Kemen E."/>
            <person name="Schultz-Larsen T."/>
            <person name="MacLean D."/>
            <person name="Van Oosterhout C."/>
            <person name="Jones J.D.G."/>
        </authorList>
    </citation>
    <scope>NUCLEOTIDE SEQUENCE [LARGE SCALE GENOMIC DNA]</scope>
    <source>
        <strain evidence="3 4">Ac Nc2</strain>
    </source>
</reference>
<dbReference type="PANTHER" id="PTHR47447">
    <property type="entry name" value="OS03G0856100 PROTEIN"/>
    <property type="match status" value="1"/>
</dbReference>
<evidence type="ECO:0000256" key="1">
    <source>
        <dbReference type="ARBA" id="ARBA00022737"/>
    </source>
</evidence>
<gene>
    <name evidence="3" type="ORF">BN9_037630</name>
</gene>
<dbReference type="InterPro" id="IPR011990">
    <property type="entry name" value="TPR-like_helical_dom_sf"/>
</dbReference>
<dbReference type="GO" id="GO:0009570">
    <property type="term" value="C:chloroplast stroma"/>
    <property type="evidence" value="ECO:0007669"/>
    <property type="project" value="TreeGrafter"/>
</dbReference>
<sequence>MLAYTKRSLRTMVAQTPILLAAVDVRSAKANRNVKFYSMKFSKREAFAQSYRRPNNDVQKTMLPRRSYTEKNNELLERLDRILLTEDRFDRSSQFLQFYEELEGSDPKWIQVWRDLILNRIHSRKTGDSKELWNLLIQHSTSSQYIQHQKLWNQIIFTLYFSAHTLEFHNKAETPTLLRALSKLQGSTYVMKVTGGAVNGLVKLGALHEACHLVKHSLQAMKDRDRCHFEASVTGCLISKLMLKKMHIEGYNFLKFLYSVDNCTWTLFLPQPQMFHALFSSAKLVYKSPDIDESFKRSIPKWYIQQFLKTIPFLESLRWSDSGTPLSARNMISLFGAAIQCSVATSNFQLALVCFDQACQWKNHKLVPDENMYVNILSACMGLSDRDLFREYYRQMVFTNFARAAGFGTAVEYCRKSQNLEFLQEVLDDMMAFERSAQPSALSNGRWTLPLQIYNSALLCCANVRAYEVGRQLFDDMTMEGNLVPDSYTIQSLVANYRDLSLSDLFQHLRSVLKENIPLSKHVYTSMLDLCAQRQLVSEAVVIQEAMKSQEVRPDLKTYTALIFIYAIHGEIDRIIDTYRLILSDGLKLDHVLFWDMLDATLRVHGIDVCFALFHEFRKQNFEIPEEMYDAMIQVGLNAKVIERTLDLAYNMECEGIPLNLEKLYALGDACSSPKEAEHWIQVFLLLHQGAPVQNKRSYPKKMYNMAHQLASRFSLENFIPKLSLLASESI</sequence>
<dbReference type="InterPro" id="IPR002885">
    <property type="entry name" value="PPR_rpt"/>
</dbReference>
<dbReference type="EMBL" id="CAIX01000042">
    <property type="protein sequence ID" value="CCI42979.1"/>
    <property type="molecule type" value="Genomic_DNA"/>
</dbReference>
<dbReference type="Pfam" id="PF13812">
    <property type="entry name" value="PPR_3"/>
    <property type="match status" value="1"/>
</dbReference>
<keyword evidence="4" id="KW-1185">Reference proteome</keyword>
<dbReference type="GO" id="GO:0042134">
    <property type="term" value="F:rRNA primary transcript binding"/>
    <property type="evidence" value="ECO:0007669"/>
    <property type="project" value="TreeGrafter"/>
</dbReference>
<comment type="caution">
    <text evidence="3">The sequence shown here is derived from an EMBL/GenBank/DDBJ whole genome shotgun (WGS) entry which is preliminary data.</text>
</comment>
<dbReference type="PROSITE" id="PS51375">
    <property type="entry name" value="PPR"/>
    <property type="match status" value="1"/>
</dbReference>
<dbReference type="STRING" id="65357.A0A024G8K2"/>
<dbReference type="GO" id="GO:0003729">
    <property type="term" value="F:mRNA binding"/>
    <property type="evidence" value="ECO:0007669"/>
    <property type="project" value="TreeGrafter"/>
</dbReference>
<dbReference type="GO" id="GO:0045727">
    <property type="term" value="P:positive regulation of translation"/>
    <property type="evidence" value="ECO:0007669"/>
    <property type="project" value="TreeGrafter"/>
</dbReference>
<feature type="repeat" description="PPR" evidence="2">
    <location>
        <begin position="520"/>
        <end position="554"/>
    </location>
</feature>
<evidence type="ECO:0008006" key="5">
    <source>
        <dbReference type="Google" id="ProtNLM"/>
    </source>
</evidence>
<accession>A0A024G8K2</accession>
<dbReference type="PANTHER" id="PTHR47447:SF7">
    <property type="entry name" value="PENTATRICOPEPTIDE REPEAT-CONTAINING PROTEIN"/>
    <property type="match status" value="1"/>
</dbReference>
<evidence type="ECO:0000313" key="4">
    <source>
        <dbReference type="Proteomes" id="UP000053237"/>
    </source>
</evidence>
<protein>
    <recommendedName>
        <fullName evidence="5">Pentacotripeptide-repeat region of PRORP domain-containing protein</fullName>
    </recommendedName>
</protein>
<dbReference type="InParanoid" id="A0A024G8K2"/>
<keyword evidence="1" id="KW-0677">Repeat</keyword>
<proteinExistence type="predicted"/>
<name>A0A024G8K2_9STRA</name>
<dbReference type="Proteomes" id="UP000053237">
    <property type="component" value="Unassembled WGS sequence"/>
</dbReference>